<dbReference type="EMBL" id="HBUF01132256">
    <property type="protein sequence ID" value="CAG6644458.1"/>
    <property type="molecule type" value="Transcribed_RNA"/>
</dbReference>
<feature type="repeat" description="Solcar" evidence="9">
    <location>
        <begin position="211"/>
        <end position="297"/>
    </location>
</feature>
<evidence type="ECO:0000256" key="7">
    <source>
        <dbReference type="ARBA" id="ARBA00023128"/>
    </source>
</evidence>
<dbReference type="PROSITE" id="PS50920">
    <property type="entry name" value="SOLCAR"/>
    <property type="match status" value="3"/>
</dbReference>
<keyword evidence="3 10" id="KW-0813">Transport</keyword>
<feature type="repeat" description="Solcar" evidence="9">
    <location>
        <begin position="3"/>
        <end position="90"/>
    </location>
</feature>
<keyword evidence="8 9" id="KW-0472">Membrane</keyword>
<dbReference type="AlphaFoldDB" id="A0A8D8W2B2"/>
<comment type="subcellular location">
    <subcellularLocation>
        <location evidence="1">Mitochondrion membrane</location>
        <topology evidence="1">Multi-pass membrane protein</topology>
    </subcellularLocation>
</comment>
<dbReference type="EMBL" id="HBUF01132255">
    <property type="protein sequence ID" value="CAG6644453.1"/>
    <property type="molecule type" value="Transcribed_RNA"/>
</dbReference>
<dbReference type="Pfam" id="PF00153">
    <property type="entry name" value="Mito_carr"/>
    <property type="match status" value="3"/>
</dbReference>
<keyword evidence="4 9" id="KW-0812">Transmembrane</keyword>
<evidence type="ECO:0000256" key="1">
    <source>
        <dbReference type="ARBA" id="ARBA00004225"/>
    </source>
</evidence>
<dbReference type="EMBL" id="HBUF01132251">
    <property type="protein sequence ID" value="CAG6644433.1"/>
    <property type="molecule type" value="Transcribed_RNA"/>
</dbReference>
<dbReference type="InterPro" id="IPR023395">
    <property type="entry name" value="MCP_dom_sf"/>
</dbReference>
<dbReference type="PANTHER" id="PTHR45624:SF4">
    <property type="entry name" value="CONGESTED-LIKE TRACHEA PROTEIN-RELATED"/>
    <property type="match status" value="1"/>
</dbReference>
<dbReference type="EMBL" id="HBUF01132252">
    <property type="protein sequence ID" value="CAG6644438.1"/>
    <property type="molecule type" value="Transcribed_RNA"/>
</dbReference>
<evidence type="ECO:0000256" key="3">
    <source>
        <dbReference type="ARBA" id="ARBA00022448"/>
    </source>
</evidence>
<feature type="repeat" description="Solcar" evidence="9">
    <location>
        <begin position="99"/>
        <end position="187"/>
    </location>
</feature>
<evidence type="ECO:0000313" key="11">
    <source>
        <dbReference type="EMBL" id="CAG6644428.1"/>
    </source>
</evidence>
<dbReference type="GO" id="GO:0015227">
    <property type="term" value="F:O-acyl-L-carnitine transmembrane transporter activity"/>
    <property type="evidence" value="ECO:0007669"/>
    <property type="project" value="TreeGrafter"/>
</dbReference>
<dbReference type="EMBL" id="HBUF01132254">
    <property type="protein sequence ID" value="CAG6644448.1"/>
    <property type="molecule type" value="Transcribed_RNA"/>
</dbReference>
<organism evidence="11">
    <name type="scientific">Cacopsylla melanoneura</name>
    <dbReference type="NCBI Taxonomy" id="428564"/>
    <lineage>
        <taxon>Eukaryota</taxon>
        <taxon>Metazoa</taxon>
        <taxon>Ecdysozoa</taxon>
        <taxon>Arthropoda</taxon>
        <taxon>Hexapoda</taxon>
        <taxon>Insecta</taxon>
        <taxon>Pterygota</taxon>
        <taxon>Neoptera</taxon>
        <taxon>Paraneoptera</taxon>
        <taxon>Hemiptera</taxon>
        <taxon>Sternorrhyncha</taxon>
        <taxon>Psylloidea</taxon>
        <taxon>Psyllidae</taxon>
        <taxon>Psyllinae</taxon>
        <taxon>Cacopsylla</taxon>
    </lineage>
</organism>
<reference evidence="11" key="1">
    <citation type="submission" date="2021-05" db="EMBL/GenBank/DDBJ databases">
        <authorList>
            <person name="Alioto T."/>
            <person name="Alioto T."/>
            <person name="Gomez Garrido J."/>
        </authorList>
    </citation>
    <scope>NUCLEOTIDE SEQUENCE</scope>
</reference>
<dbReference type="InterPro" id="IPR050567">
    <property type="entry name" value="Mitochondrial_Carrier"/>
</dbReference>
<sequence>MAENPVKYFFAGGVGGVLTVLVGHPFDTVKVRLQTMSADKPMYTGTFDCFSKIVRNESIVGLYKGMGAPITGVSPIFALSFLGYGTGKKLLTNSNNDPLSPWQYFVAGSFSGVATAAITAPGERIKCLLQVQHSDVVKVYSGPVDVVKKLVKQHGIGSVFKGLCATLLRDIPANGAYFITYEMVKQYLASRSLASSHSGADGSESGAKPAVSMLSTIFAGGCAGIMYWVVGMPADVLKSRLQTAPEGTYPHGVRSVLTTTLKKEGPAALYRGAVPVFLRAFPANAACFLGVEYTLSLLNRFS</sequence>
<name>A0A8D8W2B2_9HEMI</name>
<evidence type="ECO:0000256" key="5">
    <source>
        <dbReference type="ARBA" id="ARBA00022737"/>
    </source>
</evidence>
<dbReference type="EMBL" id="HBUF01132253">
    <property type="protein sequence ID" value="CAG6644443.1"/>
    <property type="molecule type" value="Transcribed_RNA"/>
</dbReference>
<protein>
    <submittedName>
        <fullName evidence="11">Congested-like trachea protein</fullName>
    </submittedName>
</protein>
<proteinExistence type="inferred from homology"/>
<accession>A0A8D8W2B2</accession>
<evidence type="ECO:0000256" key="8">
    <source>
        <dbReference type="ARBA" id="ARBA00023136"/>
    </source>
</evidence>
<dbReference type="SUPFAM" id="SSF103506">
    <property type="entry name" value="Mitochondrial carrier"/>
    <property type="match status" value="1"/>
</dbReference>
<evidence type="ECO:0000256" key="6">
    <source>
        <dbReference type="ARBA" id="ARBA00022989"/>
    </source>
</evidence>
<evidence type="ECO:0000256" key="9">
    <source>
        <dbReference type="PROSITE-ProRule" id="PRU00282"/>
    </source>
</evidence>
<dbReference type="InterPro" id="IPR018108">
    <property type="entry name" value="MCP_transmembrane"/>
</dbReference>
<dbReference type="GO" id="GO:1902603">
    <property type="term" value="P:carnitine transmembrane transport"/>
    <property type="evidence" value="ECO:0007669"/>
    <property type="project" value="TreeGrafter"/>
</dbReference>
<dbReference type="EMBL" id="HBUF01132249">
    <property type="protein sequence ID" value="CAG6644423.1"/>
    <property type="molecule type" value="Transcribed_RNA"/>
</dbReference>
<dbReference type="Gene3D" id="1.50.40.10">
    <property type="entry name" value="Mitochondrial carrier domain"/>
    <property type="match status" value="1"/>
</dbReference>
<dbReference type="EMBL" id="HBUF01132250">
    <property type="protein sequence ID" value="CAG6644428.1"/>
    <property type="molecule type" value="Transcribed_RNA"/>
</dbReference>
<evidence type="ECO:0000256" key="2">
    <source>
        <dbReference type="ARBA" id="ARBA00006375"/>
    </source>
</evidence>
<dbReference type="PANTHER" id="PTHR45624">
    <property type="entry name" value="MITOCHONDRIAL BASIC AMINO ACIDS TRANSPORTER-RELATED"/>
    <property type="match status" value="1"/>
</dbReference>
<comment type="similarity">
    <text evidence="2 10">Belongs to the mitochondrial carrier (TC 2.A.29) family.</text>
</comment>
<evidence type="ECO:0000256" key="4">
    <source>
        <dbReference type="ARBA" id="ARBA00022692"/>
    </source>
</evidence>
<dbReference type="GO" id="GO:0031966">
    <property type="term" value="C:mitochondrial membrane"/>
    <property type="evidence" value="ECO:0007669"/>
    <property type="project" value="UniProtKB-SubCell"/>
</dbReference>
<evidence type="ECO:0000256" key="10">
    <source>
        <dbReference type="RuleBase" id="RU000488"/>
    </source>
</evidence>
<keyword evidence="6" id="KW-1133">Transmembrane helix</keyword>
<dbReference type="GO" id="GO:0006839">
    <property type="term" value="P:mitochondrial transport"/>
    <property type="evidence" value="ECO:0007669"/>
    <property type="project" value="TreeGrafter"/>
</dbReference>
<keyword evidence="5" id="KW-0677">Repeat</keyword>
<keyword evidence="7" id="KW-0496">Mitochondrion</keyword>